<dbReference type="PROSITE" id="PS00595">
    <property type="entry name" value="AA_TRANSFER_CLASS_5"/>
    <property type="match status" value="1"/>
</dbReference>
<dbReference type="GO" id="GO:0031071">
    <property type="term" value="F:cysteine desulfurase activity"/>
    <property type="evidence" value="ECO:0007669"/>
    <property type="project" value="UniProtKB-EC"/>
</dbReference>
<evidence type="ECO:0000313" key="10">
    <source>
        <dbReference type="EMBL" id="CAB4787584.1"/>
    </source>
</evidence>
<dbReference type="Gene3D" id="3.90.1150.10">
    <property type="entry name" value="Aspartate Aminotransferase, domain 1"/>
    <property type="match status" value="1"/>
</dbReference>
<dbReference type="InterPro" id="IPR000192">
    <property type="entry name" value="Aminotrans_V_dom"/>
</dbReference>
<keyword evidence="6" id="KW-0663">Pyridoxal phosphate</keyword>
<dbReference type="InterPro" id="IPR016454">
    <property type="entry name" value="Cysteine_dSase"/>
</dbReference>
<reference evidence="10" key="1">
    <citation type="submission" date="2020-05" db="EMBL/GenBank/DDBJ databases">
        <authorList>
            <person name="Chiriac C."/>
            <person name="Salcher M."/>
            <person name="Ghai R."/>
            <person name="Kavagutti S V."/>
        </authorList>
    </citation>
    <scope>NUCLEOTIDE SEQUENCE</scope>
</reference>
<sequence length="408" mass="42743">METPAPSRTYLERAYLDHAASAPLYPEVVSVMQEALLELHANPTGMHSSARAAKTALEEARERIATLLGCLPHEVVFTGGGTESDNLAVKGVMRGVLGDALAPRDLSGVVVSEIEHRAMIAPAARLAAEGARVAFAPVTSEGIIDIDRLSALLDEQTAFVSVMAVNNEIGTRQPLSEVLSLVRERSPRAVLHTDAVQAPMWIDPKEFMLCDLVTVTGHKVGGPRGIGVLVVRDGVKIVAEIEGGGQERGLRAGTPDVAAAVALALALELTVARRDETATRVRALRDRLISGVLASVPEVVLVGADSARVDGFAPFALAGIESESLLVLLDRAGVDAAAGSSCASGATEPSHVLTALGVDPKFIGGALRCSLGWSTTADEVDHMIQVLPEAVNRLRALRVEKPAATVTQ</sequence>
<dbReference type="InterPro" id="IPR020578">
    <property type="entry name" value="Aminotrans_V_PyrdxlP_BS"/>
</dbReference>
<evidence type="ECO:0000259" key="9">
    <source>
        <dbReference type="Pfam" id="PF00266"/>
    </source>
</evidence>
<dbReference type="EC" id="2.8.1.7" evidence="3"/>
<accession>A0A6J6WWQ1</accession>
<dbReference type="GO" id="GO:0046872">
    <property type="term" value="F:metal ion binding"/>
    <property type="evidence" value="ECO:0007669"/>
    <property type="project" value="UniProtKB-KW"/>
</dbReference>
<dbReference type="PANTHER" id="PTHR11601">
    <property type="entry name" value="CYSTEINE DESULFURYLASE FAMILY MEMBER"/>
    <property type="match status" value="1"/>
</dbReference>
<proteinExistence type="inferred from homology"/>
<evidence type="ECO:0000256" key="6">
    <source>
        <dbReference type="ARBA" id="ARBA00022898"/>
    </source>
</evidence>
<evidence type="ECO:0000256" key="1">
    <source>
        <dbReference type="ARBA" id="ARBA00001933"/>
    </source>
</evidence>
<dbReference type="PANTHER" id="PTHR11601:SF34">
    <property type="entry name" value="CYSTEINE DESULFURASE"/>
    <property type="match status" value="1"/>
</dbReference>
<dbReference type="Pfam" id="PF00266">
    <property type="entry name" value="Aminotran_5"/>
    <property type="match status" value="1"/>
</dbReference>
<dbReference type="AlphaFoldDB" id="A0A6J6WWQ1"/>
<dbReference type="Gene3D" id="1.10.260.50">
    <property type="match status" value="1"/>
</dbReference>
<evidence type="ECO:0000256" key="3">
    <source>
        <dbReference type="ARBA" id="ARBA00012239"/>
    </source>
</evidence>
<dbReference type="InterPro" id="IPR015421">
    <property type="entry name" value="PyrdxlP-dep_Trfase_major"/>
</dbReference>
<dbReference type="InterPro" id="IPR015424">
    <property type="entry name" value="PyrdxlP-dep_Trfase"/>
</dbReference>
<name>A0A6J6WWQ1_9ZZZZ</name>
<feature type="domain" description="Aminotransferase class V" evidence="9">
    <location>
        <begin position="15"/>
        <end position="382"/>
    </location>
</feature>
<evidence type="ECO:0000256" key="7">
    <source>
        <dbReference type="ARBA" id="ARBA00023004"/>
    </source>
</evidence>
<evidence type="ECO:0000256" key="4">
    <source>
        <dbReference type="ARBA" id="ARBA00022679"/>
    </source>
</evidence>
<keyword evidence="4" id="KW-0808">Transferase</keyword>
<dbReference type="EMBL" id="CAEZZU010000194">
    <property type="protein sequence ID" value="CAB4787584.1"/>
    <property type="molecule type" value="Genomic_DNA"/>
</dbReference>
<organism evidence="10">
    <name type="scientific">freshwater metagenome</name>
    <dbReference type="NCBI Taxonomy" id="449393"/>
    <lineage>
        <taxon>unclassified sequences</taxon>
        <taxon>metagenomes</taxon>
        <taxon>ecological metagenomes</taxon>
    </lineage>
</organism>
<evidence type="ECO:0000256" key="8">
    <source>
        <dbReference type="ARBA" id="ARBA00023014"/>
    </source>
</evidence>
<dbReference type="GO" id="GO:0051536">
    <property type="term" value="F:iron-sulfur cluster binding"/>
    <property type="evidence" value="ECO:0007669"/>
    <property type="project" value="UniProtKB-KW"/>
</dbReference>
<dbReference type="SUPFAM" id="SSF53383">
    <property type="entry name" value="PLP-dependent transferases"/>
    <property type="match status" value="1"/>
</dbReference>
<evidence type="ECO:0000256" key="5">
    <source>
        <dbReference type="ARBA" id="ARBA00022723"/>
    </source>
</evidence>
<dbReference type="PIRSF" id="PIRSF005572">
    <property type="entry name" value="NifS"/>
    <property type="match status" value="1"/>
</dbReference>
<protein>
    <recommendedName>
        <fullName evidence="3">cysteine desulfurase</fullName>
        <ecNumber evidence="3">2.8.1.7</ecNumber>
    </recommendedName>
</protein>
<dbReference type="InterPro" id="IPR015422">
    <property type="entry name" value="PyrdxlP-dep_Trfase_small"/>
</dbReference>
<keyword evidence="8" id="KW-0411">Iron-sulfur</keyword>
<dbReference type="Gene3D" id="3.40.640.10">
    <property type="entry name" value="Type I PLP-dependent aspartate aminotransferase-like (Major domain)"/>
    <property type="match status" value="1"/>
</dbReference>
<evidence type="ECO:0000256" key="2">
    <source>
        <dbReference type="ARBA" id="ARBA00006490"/>
    </source>
</evidence>
<comment type="cofactor">
    <cofactor evidence="1">
        <name>pyridoxal 5'-phosphate</name>
        <dbReference type="ChEBI" id="CHEBI:597326"/>
    </cofactor>
</comment>
<keyword evidence="7" id="KW-0408">Iron</keyword>
<keyword evidence="5" id="KW-0479">Metal-binding</keyword>
<comment type="similarity">
    <text evidence="2">Belongs to the class-V pyridoxal-phosphate-dependent aminotransferase family. NifS/IscS subfamily.</text>
</comment>
<gene>
    <name evidence="10" type="ORF">UFOPK2925_01206</name>
</gene>